<evidence type="ECO:0000313" key="2">
    <source>
        <dbReference type="EMBL" id="PSR73449.1"/>
    </source>
</evidence>
<protein>
    <submittedName>
        <fullName evidence="2">Uncharacterized protein</fullName>
    </submittedName>
</protein>
<keyword evidence="3" id="KW-1185">Reference proteome</keyword>
<feature type="region of interest" description="Disordered" evidence="1">
    <location>
        <begin position="23"/>
        <end position="43"/>
    </location>
</feature>
<accession>A0A2R6NM80</accession>
<proteinExistence type="predicted"/>
<organism evidence="2 3">
    <name type="scientific">Hermanssonia centrifuga</name>
    <dbReference type="NCBI Taxonomy" id="98765"/>
    <lineage>
        <taxon>Eukaryota</taxon>
        <taxon>Fungi</taxon>
        <taxon>Dikarya</taxon>
        <taxon>Basidiomycota</taxon>
        <taxon>Agaricomycotina</taxon>
        <taxon>Agaricomycetes</taxon>
        <taxon>Polyporales</taxon>
        <taxon>Meruliaceae</taxon>
        <taxon>Hermanssonia</taxon>
    </lineage>
</organism>
<gene>
    <name evidence="2" type="ORF">PHLCEN_2v10741</name>
</gene>
<dbReference type="EMBL" id="MLYV02001076">
    <property type="protein sequence ID" value="PSR73449.1"/>
    <property type="molecule type" value="Genomic_DNA"/>
</dbReference>
<comment type="caution">
    <text evidence="2">The sequence shown here is derived from an EMBL/GenBank/DDBJ whole genome shotgun (WGS) entry which is preliminary data.</text>
</comment>
<sequence length="357" mass="40303">MNHLSLTSKQPRMIAQMPSMHMHANPISGQSRNTPLSNAHSISTSLSITSKDITAANRENDREHTDVLVEQSVQEECLDNGTEMDRMDIDEDLDKGTKGDQMDVDEDYDGGSFMVLYVPDGEVGSELEASDVESDELLHEDTEPDDRLVEVPSYRQPQHNTLPSPRKHSNIFRNAQASTGRRQVKARSGPVVEAKRATLLFRPNDLNVESIKRPYSASDLSRGRTTSSTKYSSVGEKTAQVHRARARIGENIARGWKASLVQFLRAIEGHPPSRPTNKYWKVLQEAEETMNDIDSQKMIVAPDVFIDSGLAELLRKARLRRVDERRLDPKVRGIMESMGRISDVLESRIEREGRRWT</sequence>
<dbReference type="Proteomes" id="UP000186601">
    <property type="component" value="Unassembled WGS sequence"/>
</dbReference>
<feature type="compositionally biased region" description="Polar residues" evidence="1">
    <location>
        <begin position="27"/>
        <end position="43"/>
    </location>
</feature>
<reference evidence="2 3" key="1">
    <citation type="submission" date="2018-02" db="EMBL/GenBank/DDBJ databases">
        <title>Genome sequence of the basidiomycete white-rot fungus Phlebia centrifuga.</title>
        <authorList>
            <person name="Granchi Z."/>
            <person name="Peng M."/>
            <person name="de Vries R.P."/>
            <person name="Hilden K."/>
            <person name="Makela M.R."/>
            <person name="Grigoriev I."/>
            <person name="Riley R."/>
        </authorList>
    </citation>
    <scope>NUCLEOTIDE SEQUENCE [LARGE SCALE GENOMIC DNA]</scope>
    <source>
        <strain evidence="2 3">FBCC195</strain>
    </source>
</reference>
<name>A0A2R6NM80_9APHY</name>
<dbReference type="AlphaFoldDB" id="A0A2R6NM80"/>
<evidence type="ECO:0000256" key="1">
    <source>
        <dbReference type="SAM" id="MobiDB-lite"/>
    </source>
</evidence>
<evidence type="ECO:0000313" key="3">
    <source>
        <dbReference type="Proteomes" id="UP000186601"/>
    </source>
</evidence>